<organism evidence="1 2">
    <name type="scientific">Nitrogeniibacter mangrovi</name>
    <dbReference type="NCBI Taxonomy" id="2016596"/>
    <lineage>
        <taxon>Bacteria</taxon>
        <taxon>Pseudomonadati</taxon>
        <taxon>Pseudomonadota</taxon>
        <taxon>Betaproteobacteria</taxon>
        <taxon>Rhodocyclales</taxon>
        <taxon>Zoogloeaceae</taxon>
        <taxon>Nitrogeniibacter</taxon>
    </lineage>
</organism>
<proteinExistence type="predicted"/>
<gene>
    <name evidence="1" type="ORF">G3580_09415</name>
</gene>
<evidence type="ECO:0000313" key="2">
    <source>
        <dbReference type="Proteomes" id="UP000501991"/>
    </source>
</evidence>
<dbReference type="AlphaFoldDB" id="A0A6C1B6C5"/>
<reference evidence="1 2" key="1">
    <citation type="submission" date="2020-02" db="EMBL/GenBank/DDBJ databases">
        <title>Nitrogenibacter mangrovi gen. nov., sp. nov. isolated from mangrove sediment, a denitrifying betaproteobacterium.</title>
        <authorList>
            <person name="Liao H."/>
            <person name="Tian Y."/>
        </authorList>
    </citation>
    <scope>NUCLEOTIDE SEQUENCE [LARGE SCALE GENOMIC DNA]</scope>
    <source>
        <strain evidence="1 2">M9-3-2</strain>
    </source>
</reference>
<keyword evidence="2" id="KW-1185">Reference proteome</keyword>
<dbReference type="KEGG" id="azq:G3580_09415"/>
<dbReference type="Proteomes" id="UP000501991">
    <property type="component" value="Chromosome"/>
</dbReference>
<dbReference type="EMBL" id="CP048836">
    <property type="protein sequence ID" value="QID17840.1"/>
    <property type="molecule type" value="Genomic_DNA"/>
</dbReference>
<accession>A0A6C1B6C5</accession>
<name>A0A6C1B6C5_9RHOO</name>
<dbReference type="RefSeq" id="WP_173765002.1">
    <property type="nucleotide sequence ID" value="NZ_CP048836.1"/>
</dbReference>
<sequence length="144" mass="16312">MNSKISVPVPTELFIDLVDFLRSQGDTSDPVHVVTNAIHYWIDNASWKPELLRVSSARGYQWKTLFLPEGTEIRMQYKGAYSYAKVEGDDIHFEGEPISPAAMANKIAGSSRNAWRDLWIKRPADSEWRLADDCRADAIDPDSL</sequence>
<evidence type="ECO:0000313" key="1">
    <source>
        <dbReference type="EMBL" id="QID17840.1"/>
    </source>
</evidence>
<protein>
    <submittedName>
        <fullName evidence="1">Uncharacterized protein</fullName>
    </submittedName>
</protein>